<keyword evidence="7" id="KW-1185">Reference proteome</keyword>
<protein>
    <submittedName>
        <fullName evidence="6">Methionine aminotransferase</fullName>
    </submittedName>
</protein>
<dbReference type="Gene3D" id="3.90.1150.10">
    <property type="entry name" value="Aspartate Aminotransferase, domain 1"/>
    <property type="match status" value="1"/>
</dbReference>
<dbReference type="InterPro" id="IPR015422">
    <property type="entry name" value="PyrdxlP-dep_Trfase_small"/>
</dbReference>
<evidence type="ECO:0000313" key="7">
    <source>
        <dbReference type="Proteomes" id="UP001597511"/>
    </source>
</evidence>
<dbReference type="PANTHER" id="PTHR43807">
    <property type="entry name" value="FI04487P"/>
    <property type="match status" value="1"/>
</dbReference>
<evidence type="ECO:0000256" key="3">
    <source>
        <dbReference type="ARBA" id="ARBA00022679"/>
    </source>
</evidence>
<dbReference type="InterPro" id="IPR004839">
    <property type="entry name" value="Aminotransferase_I/II_large"/>
</dbReference>
<dbReference type="CDD" id="cd00609">
    <property type="entry name" value="AAT_like"/>
    <property type="match status" value="1"/>
</dbReference>
<dbReference type="Gene3D" id="3.40.640.10">
    <property type="entry name" value="Type I PLP-dependent aspartate aminotransferase-like (Major domain)"/>
    <property type="match status" value="1"/>
</dbReference>
<dbReference type="PANTHER" id="PTHR43807:SF20">
    <property type="entry name" value="FI04487P"/>
    <property type="match status" value="1"/>
</dbReference>
<evidence type="ECO:0000259" key="5">
    <source>
        <dbReference type="Pfam" id="PF00155"/>
    </source>
</evidence>
<keyword evidence="3" id="KW-0808">Transferase</keyword>
<dbReference type="EMBL" id="JBHUOZ010000001">
    <property type="protein sequence ID" value="MFD2918950.1"/>
    <property type="molecule type" value="Genomic_DNA"/>
</dbReference>
<dbReference type="SUPFAM" id="SSF53383">
    <property type="entry name" value="PLP-dependent transferases"/>
    <property type="match status" value="1"/>
</dbReference>
<reference evidence="7" key="1">
    <citation type="journal article" date="2019" name="Int. J. Syst. Evol. Microbiol.">
        <title>The Global Catalogue of Microorganisms (GCM) 10K type strain sequencing project: providing services to taxonomists for standard genome sequencing and annotation.</title>
        <authorList>
            <consortium name="The Broad Institute Genomics Platform"/>
            <consortium name="The Broad Institute Genome Sequencing Center for Infectious Disease"/>
            <person name="Wu L."/>
            <person name="Ma J."/>
        </authorList>
    </citation>
    <scope>NUCLEOTIDE SEQUENCE [LARGE SCALE GENOMIC DNA]</scope>
    <source>
        <strain evidence="7">KCTC 23299</strain>
    </source>
</reference>
<proteinExistence type="predicted"/>
<dbReference type="InterPro" id="IPR015421">
    <property type="entry name" value="PyrdxlP-dep_Trfase_major"/>
</dbReference>
<evidence type="ECO:0000313" key="6">
    <source>
        <dbReference type="EMBL" id="MFD2918950.1"/>
    </source>
</evidence>
<evidence type="ECO:0000256" key="4">
    <source>
        <dbReference type="ARBA" id="ARBA00022898"/>
    </source>
</evidence>
<organism evidence="6 7">
    <name type="scientific">Terrimonas rubra</name>
    <dbReference type="NCBI Taxonomy" id="1035890"/>
    <lineage>
        <taxon>Bacteria</taxon>
        <taxon>Pseudomonadati</taxon>
        <taxon>Bacteroidota</taxon>
        <taxon>Chitinophagia</taxon>
        <taxon>Chitinophagales</taxon>
        <taxon>Chitinophagaceae</taxon>
        <taxon>Terrimonas</taxon>
    </lineage>
</organism>
<dbReference type="InterPro" id="IPR015424">
    <property type="entry name" value="PyrdxlP-dep_Trfase"/>
</dbReference>
<sequence length="377" mass="42604">MSKLPATGTNIFTIMSALATTHQAINLGQGFPDYQMDATLVNLVHTAMQEGFNQYVPMSGYTPLLQTLANKIETLYHHQINPATDITITPGGTYAIYTALISILHPGDEVIVFQPCYDSYIPNIIINGAIPVLVDLEFPGFTIDWEKVKSKITHKTRAIIINSPHNPTGTILYENDLLALQQIILDTNIIIISDEVYEHIVFDNEKHESVLKYPELANRSFACFSFGKVFNATGWKLGYAVAPQHLMNEFKKVHQYNAFSCNSPMQVAIHHYLQQPDSYRQLSTIQQQKRDYFSELIKTSKFNLLPSKGSFFICADYSGISTEPDTQFAIRLTEQYKIATIPLSVFYENKTDNRIIRVCFAKKESTLQQAAEKILSI</sequence>
<keyword evidence="4" id="KW-0663">Pyridoxal phosphate</keyword>
<comment type="caution">
    <text evidence="6">The sequence shown here is derived from an EMBL/GenBank/DDBJ whole genome shotgun (WGS) entry which is preliminary data.</text>
</comment>
<dbReference type="InterPro" id="IPR051326">
    <property type="entry name" value="Kynurenine-oxoglutarate_AT"/>
</dbReference>
<dbReference type="RefSeq" id="WP_386095627.1">
    <property type="nucleotide sequence ID" value="NZ_JBHUOZ010000001.1"/>
</dbReference>
<keyword evidence="2 6" id="KW-0032">Aminotransferase</keyword>
<accession>A0ABW6A377</accession>
<dbReference type="Proteomes" id="UP001597511">
    <property type="component" value="Unassembled WGS sequence"/>
</dbReference>
<evidence type="ECO:0000256" key="2">
    <source>
        <dbReference type="ARBA" id="ARBA00022576"/>
    </source>
</evidence>
<dbReference type="Pfam" id="PF00155">
    <property type="entry name" value="Aminotran_1_2"/>
    <property type="match status" value="1"/>
</dbReference>
<dbReference type="GO" id="GO:0008483">
    <property type="term" value="F:transaminase activity"/>
    <property type="evidence" value="ECO:0007669"/>
    <property type="project" value="UniProtKB-KW"/>
</dbReference>
<feature type="domain" description="Aminotransferase class I/classII large" evidence="5">
    <location>
        <begin position="24"/>
        <end position="374"/>
    </location>
</feature>
<gene>
    <name evidence="6" type="ORF">ACFS6H_04450</name>
</gene>
<evidence type="ECO:0000256" key="1">
    <source>
        <dbReference type="ARBA" id="ARBA00001933"/>
    </source>
</evidence>
<dbReference type="NCBIfam" id="NF006569">
    <property type="entry name" value="PRK09082.1"/>
    <property type="match status" value="1"/>
</dbReference>
<name>A0ABW6A377_9BACT</name>
<comment type="cofactor">
    <cofactor evidence="1">
        <name>pyridoxal 5'-phosphate</name>
        <dbReference type="ChEBI" id="CHEBI:597326"/>
    </cofactor>
</comment>